<dbReference type="AlphaFoldDB" id="A0A4D7BCV9"/>
<keyword evidence="3" id="KW-1185">Reference proteome</keyword>
<evidence type="ECO:0000313" key="2">
    <source>
        <dbReference type="EMBL" id="QCI68525.1"/>
    </source>
</evidence>
<protein>
    <submittedName>
        <fullName evidence="2">Uncharacterized protein</fullName>
    </submittedName>
</protein>
<gene>
    <name evidence="2" type="ORF">E8M01_32435</name>
</gene>
<feature type="compositionally biased region" description="Basic and acidic residues" evidence="1">
    <location>
        <begin position="16"/>
        <end position="26"/>
    </location>
</feature>
<accession>A0A4D7BCV9</accession>
<dbReference type="RefSeq" id="WP_136963944.1">
    <property type="nucleotide sequence ID" value="NZ_CP039690.1"/>
</dbReference>
<dbReference type="KEGG" id="pstg:E8M01_32435"/>
<sequence length="99" mass="10079">MSGAPMTNPASTPGQDPDRPAADDLGKMWPGQGSEADRPAGGQGAGAEQDQKAPDAPQAPDPRERKELGQAVADLDNPPAETEGNRGLPDANPVTGSRP</sequence>
<dbReference type="Proteomes" id="UP000298781">
    <property type="component" value="Chromosome"/>
</dbReference>
<evidence type="ECO:0000313" key="3">
    <source>
        <dbReference type="Proteomes" id="UP000298781"/>
    </source>
</evidence>
<evidence type="ECO:0000256" key="1">
    <source>
        <dbReference type="SAM" id="MobiDB-lite"/>
    </source>
</evidence>
<dbReference type="EMBL" id="CP039690">
    <property type="protein sequence ID" value="QCI68525.1"/>
    <property type="molecule type" value="Genomic_DNA"/>
</dbReference>
<feature type="region of interest" description="Disordered" evidence="1">
    <location>
        <begin position="1"/>
        <end position="99"/>
    </location>
</feature>
<organism evidence="2 3">
    <name type="scientific">Phreatobacter stygius</name>
    <dbReference type="NCBI Taxonomy" id="1940610"/>
    <lineage>
        <taxon>Bacteria</taxon>
        <taxon>Pseudomonadati</taxon>
        <taxon>Pseudomonadota</taxon>
        <taxon>Alphaproteobacteria</taxon>
        <taxon>Hyphomicrobiales</taxon>
        <taxon>Phreatobacteraceae</taxon>
        <taxon>Phreatobacter</taxon>
    </lineage>
</organism>
<reference evidence="2 3" key="1">
    <citation type="submission" date="2019-04" db="EMBL/GenBank/DDBJ databases">
        <title>Phreatobacter aquaticus sp. nov.</title>
        <authorList>
            <person name="Choi A."/>
        </authorList>
    </citation>
    <scope>NUCLEOTIDE SEQUENCE [LARGE SCALE GENOMIC DNA]</scope>
    <source>
        <strain evidence="2 3">KCTC 52518</strain>
    </source>
</reference>
<proteinExistence type="predicted"/>
<name>A0A4D7BCV9_9HYPH</name>